<feature type="binding site" evidence="10">
    <location>
        <begin position="11"/>
        <end position="13"/>
    </location>
    <ligand>
        <name>UDP-N-acetyl-alpha-D-glucosamine</name>
        <dbReference type="ChEBI" id="CHEBI:57705"/>
    </ligand>
</feature>
<comment type="caution">
    <text evidence="10">Lacks conserved residue(s) required for the propagation of feature annotation.</text>
</comment>
<dbReference type="UniPathway" id="UPA00219"/>
<keyword evidence="1 10" id="KW-1003">Cell membrane</keyword>
<dbReference type="InterPro" id="IPR004276">
    <property type="entry name" value="GlycoTrans_28_N"/>
</dbReference>
<feature type="binding site" evidence="10">
    <location>
        <position position="172"/>
    </location>
    <ligand>
        <name>UDP-N-acetyl-alpha-D-glucosamine</name>
        <dbReference type="ChEBI" id="CHEBI:57705"/>
    </ligand>
</feature>
<dbReference type="PANTHER" id="PTHR21015:SF27">
    <property type="entry name" value="UDP-N-ACETYLGLUCOSAMINE--N-ACETYLMURAMYL-(PENTAPEPTIDE) PYROPHOSPHORYL-UNDECAPRENOL N-ACETYLGLUCOSAMINE TRANSFERASE"/>
    <property type="match status" value="1"/>
</dbReference>
<keyword evidence="7 10" id="KW-0472">Membrane</keyword>
<dbReference type="PANTHER" id="PTHR21015">
    <property type="entry name" value="UDP-N-ACETYLGLUCOSAMINE--N-ACETYLMURAMYL-(PENTAPEPTIDE) PYROPHOSPHORYL-UNDECAPRENOL N-ACETYLGLUCOSAMINE TRANSFERASE 1"/>
    <property type="match status" value="1"/>
</dbReference>
<evidence type="ECO:0000256" key="10">
    <source>
        <dbReference type="HAMAP-Rule" id="MF_00033"/>
    </source>
</evidence>
<dbReference type="EC" id="2.4.1.227" evidence="10"/>
<name>A0A0G0ZD42_9BACT</name>
<dbReference type="GO" id="GO:0051991">
    <property type="term" value="F:UDP-N-acetyl-D-glucosamine:N-acetylmuramoyl-L-alanyl-D-glutamyl-meso-2,6-diaminopimelyl-D-alanyl-D-alanine-diphosphoundecaprenol 4-beta-N-acetylglucosaminlytransferase activity"/>
    <property type="evidence" value="ECO:0007669"/>
    <property type="project" value="RHEA"/>
</dbReference>
<keyword evidence="5 10" id="KW-0133">Cell shape</keyword>
<evidence type="ECO:0000259" key="12">
    <source>
        <dbReference type="Pfam" id="PF04101"/>
    </source>
</evidence>
<comment type="caution">
    <text evidence="13">The sequence shown here is derived from an EMBL/GenBank/DDBJ whole genome shotgun (WGS) entry which is preliminary data.</text>
</comment>
<dbReference type="EMBL" id="LCDE01000001">
    <property type="protein sequence ID" value="KKS46630.1"/>
    <property type="molecule type" value="Genomic_DNA"/>
</dbReference>
<dbReference type="GO" id="GO:0008360">
    <property type="term" value="P:regulation of cell shape"/>
    <property type="evidence" value="ECO:0007669"/>
    <property type="project" value="UniProtKB-KW"/>
</dbReference>
<comment type="catalytic activity">
    <reaction evidence="10">
        <text>di-trans,octa-cis-undecaprenyl diphospho-N-acetyl-alpha-D-muramoyl-L-alanyl-D-glutamyl-meso-2,6-diaminopimeloyl-D-alanyl-D-alanine + UDP-N-acetyl-alpha-D-glucosamine = di-trans,octa-cis-undecaprenyl diphospho-[N-acetyl-alpha-D-glucosaminyl-(1-&gt;4)]-N-acetyl-alpha-D-muramoyl-L-alanyl-D-glutamyl-meso-2,6-diaminopimeloyl-D-alanyl-D-alanine + UDP + H(+)</text>
        <dbReference type="Rhea" id="RHEA:31227"/>
        <dbReference type="ChEBI" id="CHEBI:15378"/>
        <dbReference type="ChEBI" id="CHEBI:57705"/>
        <dbReference type="ChEBI" id="CHEBI:58223"/>
        <dbReference type="ChEBI" id="CHEBI:61387"/>
        <dbReference type="ChEBI" id="CHEBI:61388"/>
        <dbReference type="EC" id="2.4.1.227"/>
    </reaction>
</comment>
<dbReference type="PATRIC" id="fig|1618609.3.peg.92"/>
<sequence>MIRIILTGGGTGGHLFPLIAVSRKINELSQLQNLGEPEIYYLGPVPFLESSFKREEINFHYKILVTGKWRRYVSLKNFIDLFKILIGVFQALWEVWLIMPDVIFSKGGYGSAAAVFAGWLYRIPIIIHDSDSVPGLANKLLARFATLVAVSFNEAANYFPKSKTYYSGEAVRESFFRPTDSEKERAILGLKTNKPVIFVLGGSQGALKINDIILDILPSILESAEVIHQTGSENYDAVFNESKVVLKGLLGELVVAYHPVNFLVEPEYVAAMHSADLIISRSGAGTIFEIAASGKASILIPITDSAADHNRRNAYVFAENGRAEVIEEANLTPNLLLSVINSILNNPEKKKSMEEKAKKFSTPEAAKLIAQALLNLIPK</sequence>
<feature type="domain" description="Glycosyl transferase family 28 C-terminal" evidence="12">
    <location>
        <begin position="196"/>
        <end position="368"/>
    </location>
</feature>
<comment type="subcellular location">
    <subcellularLocation>
        <location evidence="10">Cell membrane</location>
        <topology evidence="10">Peripheral membrane protein</topology>
        <orientation evidence="10">Cytoplasmic side</orientation>
    </subcellularLocation>
</comment>
<dbReference type="AlphaFoldDB" id="A0A0G0ZD42"/>
<dbReference type="InterPro" id="IPR006009">
    <property type="entry name" value="GlcNAc_MurG"/>
</dbReference>
<keyword evidence="6 10" id="KW-0573">Peptidoglycan synthesis</keyword>
<evidence type="ECO:0000256" key="1">
    <source>
        <dbReference type="ARBA" id="ARBA00022475"/>
    </source>
</evidence>
<keyword evidence="9 10" id="KW-0961">Cell wall biogenesis/degradation</keyword>
<keyword evidence="8 10" id="KW-0131">Cell cycle</keyword>
<evidence type="ECO:0000313" key="14">
    <source>
        <dbReference type="Proteomes" id="UP000034951"/>
    </source>
</evidence>
<comment type="similarity">
    <text evidence="10">Belongs to the glycosyltransferase 28 family. MurG subfamily.</text>
</comment>
<evidence type="ECO:0000256" key="6">
    <source>
        <dbReference type="ARBA" id="ARBA00022984"/>
    </source>
</evidence>
<evidence type="ECO:0000256" key="2">
    <source>
        <dbReference type="ARBA" id="ARBA00022618"/>
    </source>
</evidence>
<dbReference type="GO" id="GO:0005886">
    <property type="term" value="C:plasma membrane"/>
    <property type="evidence" value="ECO:0007669"/>
    <property type="project" value="UniProtKB-SubCell"/>
</dbReference>
<protein>
    <recommendedName>
        <fullName evidence="10">UDP-N-acetylglucosamine--N-acetylmuramyl-(pentapeptide) pyrophosphoryl-undecaprenol N-acetylglucosamine transferase</fullName>
        <ecNumber evidence="10">2.4.1.227</ecNumber>
    </recommendedName>
    <alternativeName>
        <fullName evidence="10">Undecaprenyl-PP-MurNAc-pentapeptide-UDPGlcNAc GlcNAc transferase</fullName>
    </alternativeName>
</protein>
<gene>
    <name evidence="10" type="primary">murG</name>
    <name evidence="13" type="ORF">UV10_C0001G0087</name>
</gene>
<dbReference type="Proteomes" id="UP000034951">
    <property type="component" value="Unassembled WGS sequence"/>
</dbReference>
<dbReference type="GO" id="GO:0071555">
    <property type="term" value="P:cell wall organization"/>
    <property type="evidence" value="ECO:0007669"/>
    <property type="project" value="UniProtKB-KW"/>
</dbReference>
<dbReference type="InterPro" id="IPR007235">
    <property type="entry name" value="Glyco_trans_28_C"/>
</dbReference>
<keyword evidence="2 10" id="KW-0132">Cell division</keyword>
<evidence type="ECO:0000256" key="8">
    <source>
        <dbReference type="ARBA" id="ARBA00023306"/>
    </source>
</evidence>
<dbReference type="Pfam" id="PF04101">
    <property type="entry name" value="Glyco_tran_28_C"/>
    <property type="match status" value="1"/>
</dbReference>
<dbReference type="GO" id="GO:0009252">
    <property type="term" value="P:peptidoglycan biosynthetic process"/>
    <property type="evidence" value="ECO:0007669"/>
    <property type="project" value="UniProtKB-UniRule"/>
</dbReference>
<reference evidence="13 14" key="1">
    <citation type="journal article" date="2015" name="Nature">
        <title>rRNA introns, odd ribosomes, and small enigmatic genomes across a large radiation of phyla.</title>
        <authorList>
            <person name="Brown C.T."/>
            <person name="Hug L.A."/>
            <person name="Thomas B.C."/>
            <person name="Sharon I."/>
            <person name="Castelle C.J."/>
            <person name="Singh A."/>
            <person name="Wilkins M.J."/>
            <person name="Williams K.H."/>
            <person name="Banfield J.F."/>
        </authorList>
    </citation>
    <scope>NUCLEOTIDE SEQUENCE [LARGE SCALE GENOMIC DNA]</scope>
</reference>
<dbReference type="Gene3D" id="3.40.50.2000">
    <property type="entry name" value="Glycogen Phosphorylase B"/>
    <property type="match status" value="2"/>
</dbReference>
<evidence type="ECO:0000256" key="7">
    <source>
        <dbReference type="ARBA" id="ARBA00023136"/>
    </source>
</evidence>
<comment type="function">
    <text evidence="10">Cell wall formation. Catalyzes the transfer of a GlcNAc subunit on undecaprenyl-pyrophosphoryl-MurNAc-pentapeptide (lipid intermediate I) to form undecaprenyl-pyrophosphoryl-MurNAc-(pentapeptide)GlcNAc (lipid intermediate II).</text>
</comment>
<accession>A0A0G0ZD42</accession>
<evidence type="ECO:0000256" key="5">
    <source>
        <dbReference type="ARBA" id="ARBA00022960"/>
    </source>
</evidence>
<organism evidence="13 14">
    <name type="scientific">Candidatus Azambacteria bacterium GW2011_GWA1_42_19</name>
    <dbReference type="NCBI Taxonomy" id="1618609"/>
    <lineage>
        <taxon>Bacteria</taxon>
        <taxon>Candidatus Azamiibacteriota</taxon>
    </lineage>
</organism>
<proteinExistence type="inferred from homology"/>
<keyword evidence="3 10" id="KW-0328">Glycosyltransferase</keyword>
<dbReference type="SUPFAM" id="SSF53756">
    <property type="entry name" value="UDP-Glycosyltransferase/glycogen phosphorylase"/>
    <property type="match status" value="1"/>
</dbReference>
<dbReference type="GO" id="GO:0005975">
    <property type="term" value="P:carbohydrate metabolic process"/>
    <property type="evidence" value="ECO:0007669"/>
    <property type="project" value="InterPro"/>
</dbReference>
<evidence type="ECO:0000256" key="4">
    <source>
        <dbReference type="ARBA" id="ARBA00022679"/>
    </source>
</evidence>
<dbReference type="CDD" id="cd03785">
    <property type="entry name" value="GT28_MurG"/>
    <property type="match status" value="1"/>
</dbReference>
<feature type="binding site" evidence="10">
    <location>
        <position position="203"/>
    </location>
    <ligand>
        <name>UDP-N-acetyl-alpha-D-glucosamine</name>
        <dbReference type="ChEBI" id="CHEBI:57705"/>
    </ligand>
</feature>
<dbReference type="HAMAP" id="MF_00033">
    <property type="entry name" value="MurG"/>
    <property type="match status" value="1"/>
</dbReference>
<evidence type="ECO:0000313" key="13">
    <source>
        <dbReference type="EMBL" id="KKS46630.1"/>
    </source>
</evidence>
<keyword evidence="4 10" id="KW-0808">Transferase</keyword>
<evidence type="ECO:0000259" key="11">
    <source>
        <dbReference type="Pfam" id="PF03033"/>
    </source>
</evidence>
<dbReference type="GO" id="GO:0051301">
    <property type="term" value="P:cell division"/>
    <property type="evidence" value="ECO:0007669"/>
    <property type="project" value="UniProtKB-KW"/>
</dbReference>
<dbReference type="Pfam" id="PF03033">
    <property type="entry name" value="Glyco_transf_28"/>
    <property type="match status" value="1"/>
</dbReference>
<evidence type="ECO:0000256" key="9">
    <source>
        <dbReference type="ARBA" id="ARBA00023316"/>
    </source>
</evidence>
<feature type="domain" description="Glycosyltransferase family 28 N-terminal" evidence="11">
    <location>
        <begin position="4"/>
        <end position="149"/>
    </location>
</feature>
<evidence type="ECO:0000256" key="3">
    <source>
        <dbReference type="ARBA" id="ARBA00022676"/>
    </source>
</evidence>
<comment type="pathway">
    <text evidence="10">Cell wall biogenesis; peptidoglycan biosynthesis.</text>
</comment>
<dbReference type="GO" id="GO:0050511">
    <property type="term" value="F:undecaprenyldiphospho-muramoylpentapeptide beta-N-acetylglucosaminyltransferase activity"/>
    <property type="evidence" value="ECO:0007669"/>
    <property type="project" value="UniProtKB-UniRule"/>
</dbReference>